<dbReference type="Gene3D" id="1.10.10.10">
    <property type="entry name" value="Winged helix-like DNA-binding domain superfamily/Winged helix DNA-binding domain"/>
    <property type="match status" value="1"/>
</dbReference>
<dbReference type="Pfam" id="PF07848">
    <property type="entry name" value="PaaX"/>
    <property type="match status" value="1"/>
</dbReference>
<evidence type="ECO:0000259" key="2">
    <source>
        <dbReference type="Pfam" id="PF08223"/>
    </source>
</evidence>
<dbReference type="PIRSF" id="PIRSF020623">
    <property type="entry name" value="PaaX"/>
    <property type="match status" value="1"/>
</dbReference>
<dbReference type="STRING" id="388408.LAX5112_04054"/>
<dbReference type="EMBL" id="CXWD01000019">
    <property type="protein sequence ID" value="CTQ74953.1"/>
    <property type="molecule type" value="Genomic_DNA"/>
</dbReference>
<protein>
    <submittedName>
        <fullName evidence="3">Transcriptional repressor PaaX</fullName>
    </submittedName>
</protein>
<keyword evidence="4" id="KW-1185">Reference proteome</keyword>
<dbReference type="AlphaFoldDB" id="A0A0M7AME3"/>
<accession>A0A0M7AME3</accession>
<dbReference type="PANTHER" id="PTHR30319">
    <property type="entry name" value="PHENYLACETIC ACID REGULATOR-RELATED TRANSCRIPTIONAL REPRESSOR"/>
    <property type="match status" value="1"/>
</dbReference>
<dbReference type="Pfam" id="PF08223">
    <property type="entry name" value="PaaX_C"/>
    <property type="match status" value="1"/>
</dbReference>
<dbReference type="InterPro" id="IPR013225">
    <property type="entry name" value="PaaX_C"/>
</dbReference>
<gene>
    <name evidence="3" type="primary">paaX</name>
    <name evidence="3" type="ORF">LAX5112_04054</name>
</gene>
<organism evidence="3 4">
    <name type="scientific">Roseibium alexandrii</name>
    <dbReference type="NCBI Taxonomy" id="388408"/>
    <lineage>
        <taxon>Bacteria</taxon>
        <taxon>Pseudomonadati</taxon>
        <taxon>Pseudomonadota</taxon>
        <taxon>Alphaproteobacteria</taxon>
        <taxon>Hyphomicrobiales</taxon>
        <taxon>Stappiaceae</taxon>
        <taxon>Roseibium</taxon>
    </lineage>
</organism>
<evidence type="ECO:0000313" key="4">
    <source>
        <dbReference type="Proteomes" id="UP000053235"/>
    </source>
</evidence>
<dbReference type="InterPro" id="IPR011965">
    <property type="entry name" value="PaaX_trns_reg"/>
</dbReference>
<dbReference type="InterPro" id="IPR036388">
    <property type="entry name" value="WH-like_DNA-bd_sf"/>
</dbReference>
<feature type="domain" description="Transcriptional repressor PaaX-like C-terminal" evidence="2">
    <location>
        <begin position="200"/>
        <end position="282"/>
    </location>
</feature>
<dbReference type="Proteomes" id="UP000053235">
    <property type="component" value="Unassembled WGS sequence"/>
</dbReference>
<dbReference type="Gene3D" id="1.20.58.1460">
    <property type="match status" value="1"/>
</dbReference>
<dbReference type="PANTHER" id="PTHR30319:SF1">
    <property type="entry name" value="TRANSCRIPTIONAL REPRESSOR PAAX"/>
    <property type="match status" value="1"/>
</dbReference>
<evidence type="ECO:0000259" key="1">
    <source>
        <dbReference type="Pfam" id="PF07848"/>
    </source>
</evidence>
<name>A0A0M7AME3_9HYPH</name>
<reference evidence="4" key="1">
    <citation type="submission" date="2015-07" db="EMBL/GenBank/DDBJ databases">
        <authorList>
            <person name="Rodrigo-Torres Lidia"/>
            <person name="Arahal R.David."/>
        </authorList>
    </citation>
    <scope>NUCLEOTIDE SEQUENCE [LARGE SCALE GENOMIC DNA]</scope>
    <source>
        <strain evidence="4">CECT 5112</strain>
    </source>
</reference>
<dbReference type="InterPro" id="IPR012906">
    <property type="entry name" value="PaaX-like_N"/>
</dbReference>
<proteinExistence type="predicted"/>
<sequence length="311" mass="33784">MTFAGSGRLLGMLRCQVYGGANQTNDQSMTSPAPIFLPKLLPSYPPKAGPLIVTIYGDIVEPRGGTLWMGDLITLCGQFGVNESLVRTAVSRLVARGQLEGARNGRRSYYRLTDAAGIEFQSASEQIFGPPDSDCDLLFIVQPDRTDHQGLADQGFGAVSETLFVGADRPSSIKSGACFKACPDQRSAKEVAEMLNKVFGLDQLAARYRSFYKRIEALDCFGLSGLEAVTVRLAMVHEFRAIRLKDPRLPPSVLPVDWDGLSARRLFAEKYLELSETADPFIGSSLTGQGGALEDKTGPILKRLSSLRSRG</sequence>
<feature type="domain" description="Transcriptional repressor PaaX-like N-terminal" evidence="1">
    <location>
        <begin position="49"/>
        <end position="115"/>
    </location>
</feature>
<evidence type="ECO:0000313" key="3">
    <source>
        <dbReference type="EMBL" id="CTQ74953.1"/>
    </source>
</evidence>
<dbReference type="GO" id="GO:0006351">
    <property type="term" value="P:DNA-templated transcription"/>
    <property type="evidence" value="ECO:0007669"/>
    <property type="project" value="InterPro"/>
</dbReference>